<protein>
    <recommendedName>
        <fullName evidence="7">Small-conductance mechanosensitive channel</fullName>
    </recommendedName>
</protein>
<comment type="subunit">
    <text evidence="7">Homoheptamer.</text>
</comment>
<reference evidence="11" key="1">
    <citation type="submission" date="2022-08" db="EMBL/GenBank/DDBJ databases">
        <title>Genomic Encyclopedia of Type Strains, Phase III (KMG-III): the genomes of soil and plant-associated and newly described type strains.</title>
        <authorList>
            <person name="Whitman W."/>
        </authorList>
    </citation>
    <scope>NUCLEOTIDE SEQUENCE</scope>
    <source>
        <strain evidence="11">HMT 1</strain>
    </source>
</reference>
<dbReference type="SUPFAM" id="SSF50182">
    <property type="entry name" value="Sm-like ribonucleoproteins"/>
    <property type="match status" value="1"/>
</dbReference>
<dbReference type="InterPro" id="IPR010920">
    <property type="entry name" value="LSM_dom_sf"/>
</dbReference>
<dbReference type="InterPro" id="IPR011014">
    <property type="entry name" value="MscS_channel_TM-2"/>
</dbReference>
<dbReference type="Proteomes" id="UP001204445">
    <property type="component" value="Unassembled WGS sequence"/>
</dbReference>
<feature type="transmembrane region" description="Helical" evidence="7">
    <location>
        <begin position="16"/>
        <end position="37"/>
    </location>
</feature>
<dbReference type="PROSITE" id="PS01246">
    <property type="entry name" value="UPF0003"/>
    <property type="match status" value="1"/>
</dbReference>
<feature type="transmembrane region" description="Helical" evidence="7">
    <location>
        <begin position="49"/>
        <end position="72"/>
    </location>
</feature>
<dbReference type="Pfam" id="PF21082">
    <property type="entry name" value="MS_channel_3rd"/>
    <property type="match status" value="1"/>
</dbReference>
<dbReference type="InterPro" id="IPR049142">
    <property type="entry name" value="MS_channel_1st"/>
</dbReference>
<dbReference type="InterPro" id="IPR006686">
    <property type="entry name" value="MscS_channel_CS"/>
</dbReference>
<keyword evidence="7" id="KW-0997">Cell inner membrane</keyword>
<dbReference type="RefSeq" id="WP_259054714.1">
    <property type="nucleotide sequence ID" value="NZ_JANUCT010000006.1"/>
</dbReference>
<comment type="similarity">
    <text evidence="2 7">Belongs to the MscS (TC 1.A.23) family.</text>
</comment>
<comment type="function">
    <text evidence="7">Mechanosensitive channel that participates in the regulation of osmotic pressure changes within the cell, opening in response to stretch forces in the membrane lipid bilayer, without the need for other proteins. Contributes to normal resistance to hypoosmotic shock. Forms an ion channel of 1.0 nanosiemens conductance with a slight preference for anions.</text>
</comment>
<dbReference type="Gene3D" id="1.10.287.1260">
    <property type="match status" value="1"/>
</dbReference>
<evidence type="ECO:0000259" key="9">
    <source>
        <dbReference type="Pfam" id="PF21082"/>
    </source>
</evidence>
<evidence type="ECO:0000256" key="1">
    <source>
        <dbReference type="ARBA" id="ARBA00004651"/>
    </source>
</evidence>
<dbReference type="Pfam" id="PF00924">
    <property type="entry name" value="MS_channel_2nd"/>
    <property type="match status" value="1"/>
</dbReference>
<keyword evidence="6 7" id="KW-0472">Membrane</keyword>
<keyword evidence="7" id="KW-0406">Ion transport</keyword>
<evidence type="ECO:0000256" key="5">
    <source>
        <dbReference type="ARBA" id="ARBA00022989"/>
    </source>
</evidence>
<dbReference type="SUPFAM" id="SSF82861">
    <property type="entry name" value="Mechanosensitive channel protein MscS (YggB), transmembrane region"/>
    <property type="match status" value="1"/>
</dbReference>
<evidence type="ECO:0000256" key="4">
    <source>
        <dbReference type="ARBA" id="ARBA00022692"/>
    </source>
</evidence>
<evidence type="ECO:0000256" key="3">
    <source>
        <dbReference type="ARBA" id="ARBA00022475"/>
    </source>
</evidence>
<dbReference type="InterPro" id="IPR008910">
    <property type="entry name" value="MSC_TM_helix"/>
</dbReference>
<dbReference type="Gene3D" id="2.30.30.60">
    <property type="match status" value="1"/>
</dbReference>
<dbReference type="Pfam" id="PF05552">
    <property type="entry name" value="MS_channel_1st_1"/>
    <property type="match status" value="1"/>
</dbReference>
<dbReference type="PANTHER" id="PTHR30221">
    <property type="entry name" value="SMALL-CONDUCTANCE MECHANOSENSITIVE CHANNEL"/>
    <property type="match status" value="1"/>
</dbReference>
<dbReference type="GO" id="GO:0005886">
    <property type="term" value="C:plasma membrane"/>
    <property type="evidence" value="ECO:0007669"/>
    <property type="project" value="UniProtKB-SubCell"/>
</dbReference>
<dbReference type="Pfam" id="PF21088">
    <property type="entry name" value="MS_channel_1st"/>
    <property type="match status" value="1"/>
</dbReference>
<keyword evidence="7" id="KW-0407">Ion channel</keyword>
<evidence type="ECO:0000256" key="6">
    <source>
        <dbReference type="ARBA" id="ARBA00023136"/>
    </source>
</evidence>
<comment type="subcellular location">
    <subcellularLocation>
        <location evidence="7">Cell inner membrane</location>
        <topology evidence="7">Multi-pass membrane protein</topology>
    </subcellularLocation>
    <subcellularLocation>
        <location evidence="1">Cell membrane</location>
        <topology evidence="1">Multi-pass membrane protein</topology>
    </subcellularLocation>
</comment>
<dbReference type="EMBL" id="JANUCT010000006">
    <property type="protein sequence ID" value="MCS3903102.1"/>
    <property type="molecule type" value="Genomic_DNA"/>
</dbReference>
<dbReference type="InterPro" id="IPR023408">
    <property type="entry name" value="MscS_beta-dom_sf"/>
</dbReference>
<dbReference type="Gene3D" id="3.30.70.100">
    <property type="match status" value="1"/>
</dbReference>
<dbReference type="InterPro" id="IPR049278">
    <property type="entry name" value="MS_channel_C"/>
</dbReference>
<evidence type="ECO:0000313" key="11">
    <source>
        <dbReference type="EMBL" id="MCS3903102.1"/>
    </source>
</evidence>
<keyword evidence="5 7" id="KW-1133">Transmembrane helix</keyword>
<feature type="transmembrane region" description="Helical" evidence="7">
    <location>
        <begin position="78"/>
        <end position="96"/>
    </location>
</feature>
<keyword evidence="12" id="KW-1185">Reference proteome</keyword>
<feature type="domain" description="Mechanosensitive ion channel MscS C-terminal" evidence="9">
    <location>
        <begin position="173"/>
        <end position="253"/>
    </location>
</feature>
<dbReference type="AlphaFoldDB" id="A0AAE3L5C3"/>
<comment type="caution">
    <text evidence="11">The sequence shown here is derived from an EMBL/GenBank/DDBJ whole genome shotgun (WGS) entry which is preliminary data.</text>
</comment>
<dbReference type="PANTHER" id="PTHR30221:SF1">
    <property type="entry name" value="SMALL-CONDUCTANCE MECHANOSENSITIVE CHANNEL"/>
    <property type="match status" value="1"/>
</dbReference>
<proteinExistence type="inferred from homology"/>
<evidence type="ECO:0000259" key="10">
    <source>
        <dbReference type="Pfam" id="PF21088"/>
    </source>
</evidence>
<dbReference type="InterPro" id="IPR011066">
    <property type="entry name" value="MscS_channel_C_sf"/>
</dbReference>
<dbReference type="GO" id="GO:0008381">
    <property type="term" value="F:mechanosensitive monoatomic ion channel activity"/>
    <property type="evidence" value="ECO:0007669"/>
    <property type="project" value="InterPro"/>
</dbReference>
<gene>
    <name evidence="11" type="ORF">J2T55_001119</name>
</gene>
<accession>A0AAE3L5C3</accession>
<feature type="domain" description="Mechanosensitive ion channel MscS" evidence="8">
    <location>
        <begin position="99"/>
        <end position="164"/>
    </location>
</feature>
<evidence type="ECO:0000256" key="7">
    <source>
        <dbReference type="RuleBase" id="RU369025"/>
    </source>
</evidence>
<feature type="domain" description="Mechanosensitive ion channel transmembrane helices 2/3" evidence="10">
    <location>
        <begin position="57"/>
        <end position="97"/>
    </location>
</feature>
<comment type="caution">
    <text evidence="7">Lacks conserved residue(s) required for the propagation of feature annotation.</text>
</comment>
<organism evidence="11 12">
    <name type="scientific">Methylohalomonas lacus</name>
    <dbReference type="NCBI Taxonomy" id="398773"/>
    <lineage>
        <taxon>Bacteria</taxon>
        <taxon>Pseudomonadati</taxon>
        <taxon>Pseudomonadota</taxon>
        <taxon>Gammaproteobacteria</taxon>
        <taxon>Methylohalomonadales</taxon>
        <taxon>Methylohalomonadaceae</taxon>
        <taxon>Methylohalomonas</taxon>
    </lineage>
</organism>
<sequence>MQETIMHYVTSYGPDLIAAAVILLLGLWAARLIRRLVTKLMERRQIDPLIVTFAGTVLHVLLVLFVFIATISKLGVQTTSLIAVLGAAGLAIALALQGSLSNLASGVIIITLRPFKVGDYVEAGNQAGIVESIQLFYTRMRSPDNKEVLIPNSNITSNSIINYTARNERRCDMVFGVAYNTDLDQARRIIKQLLAADERVLDDPEPVIVLGELADSSINFWVRPWVKTEDLWGFKWDFTEAVKKRFDEEGIVIPFPQRDIHHYQHGELPAATG</sequence>
<keyword evidence="4 7" id="KW-0812">Transmembrane</keyword>
<dbReference type="SUPFAM" id="SSF82689">
    <property type="entry name" value="Mechanosensitive channel protein MscS (YggB), C-terminal domain"/>
    <property type="match status" value="1"/>
</dbReference>
<evidence type="ECO:0000313" key="12">
    <source>
        <dbReference type="Proteomes" id="UP001204445"/>
    </source>
</evidence>
<dbReference type="InterPro" id="IPR045275">
    <property type="entry name" value="MscS_archaea/bacteria_type"/>
</dbReference>
<evidence type="ECO:0000259" key="8">
    <source>
        <dbReference type="Pfam" id="PF00924"/>
    </source>
</evidence>
<keyword evidence="7" id="KW-0813">Transport</keyword>
<evidence type="ECO:0000256" key="2">
    <source>
        <dbReference type="ARBA" id="ARBA00008017"/>
    </source>
</evidence>
<dbReference type="InterPro" id="IPR006685">
    <property type="entry name" value="MscS_channel_2nd"/>
</dbReference>
<name>A0AAE3L5C3_9GAMM</name>
<keyword evidence="3" id="KW-1003">Cell membrane</keyword>